<protein>
    <submittedName>
        <fullName evidence="1">Uncharacterized protein</fullName>
    </submittedName>
</protein>
<name>N8X2D4_ACIGI</name>
<organism evidence="1 2">
    <name type="scientific">Acinetobacter guillouiae NIPH 991</name>
    <dbReference type="NCBI Taxonomy" id="1217656"/>
    <lineage>
        <taxon>Bacteria</taxon>
        <taxon>Pseudomonadati</taxon>
        <taxon>Pseudomonadota</taxon>
        <taxon>Gammaproteobacteria</taxon>
        <taxon>Moraxellales</taxon>
        <taxon>Moraxellaceae</taxon>
        <taxon>Acinetobacter</taxon>
    </lineage>
</organism>
<keyword evidence="2" id="KW-1185">Reference proteome</keyword>
<evidence type="ECO:0000313" key="1">
    <source>
        <dbReference type="EMBL" id="ENV18411.1"/>
    </source>
</evidence>
<dbReference type="HOGENOM" id="CLU_265990_0_0_6"/>
<accession>N8X2D4</accession>
<dbReference type="Proteomes" id="UP000013148">
    <property type="component" value="Unassembled WGS sequence"/>
</dbReference>
<dbReference type="RefSeq" id="WP_004819276.1">
    <property type="nucleotide sequence ID" value="NZ_KB849456.1"/>
</dbReference>
<reference evidence="1 2" key="1">
    <citation type="submission" date="2013-02" db="EMBL/GenBank/DDBJ databases">
        <title>The Genome Sequence of Acinetobacter guillouiae NIPH 991.</title>
        <authorList>
            <consortium name="The Broad Institute Genome Sequencing Platform"/>
            <consortium name="The Broad Institute Genome Sequencing Center for Infectious Disease"/>
            <person name="Cerqueira G."/>
            <person name="Feldgarden M."/>
            <person name="Courvalin P."/>
            <person name="Perichon B."/>
            <person name="Grillot-Courvalin C."/>
            <person name="Clermont D."/>
            <person name="Rocha E."/>
            <person name="Yoon E.-J."/>
            <person name="Nemec A."/>
            <person name="Walker B."/>
            <person name="Young S.K."/>
            <person name="Zeng Q."/>
            <person name="Gargeya S."/>
            <person name="Fitzgerald M."/>
            <person name="Haas B."/>
            <person name="Abouelleil A."/>
            <person name="Alvarado L."/>
            <person name="Arachchi H.M."/>
            <person name="Berlin A.M."/>
            <person name="Chapman S.B."/>
            <person name="Dewar J."/>
            <person name="Goldberg J."/>
            <person name="Griggs A."/>
            <person name="Gujja S."/>
            <person name="Hansen M."/>
            <person name="Howarth C."/>
            <person name="Imamovic A."/>
            <person name="Larimer J."/>
            <person name="McCowan C."/>
            <person name="Murphy C."/>
            <person name="Neiman D."/>
            <person name="Pearson M."/>
            <person name="Priest M."/>
            <person name="Roberts A."/>
            <person name="Saif S."/>
            <person name="Shea T."/>
            <person name="Sisk P."/>
            <person name="Sykes S."/>
            <person name="Wortman J."/>
            <person name="Nusbaum C."/>
            <person name="Birren B."/>
        </authorList>
    </citation>
    <scope>NUCLEOTIDE SEQUENCE [LARGE SCALE GENOMIC DNA]</scope>
    <source>
        <strain evidence="1 2">NIPH 991</strain>
    </source>
</reference>
<comment type="caution">
    <text evidence="1">The sequence shown here is derived from an EMBL/GenBank/DDBJ whole genome shotgun (WGS) entry which is preliminary data.</text>
</comment>
<dbReference type="PATRIC" id="fig|1217656.3.peg.1700"/>
<proteinExistence type="predicted"/>
<dbReference type="AlphaFoldDB" id="N8X2D4"/>
<evidence type="ECO:0000313" key="2">
    <source>
        <dbReference type="Proteomes" id="UP000013148"/>
    </source>
</evidence>
<dbReference type="EMBL" id="APPJ01000009">
    <property type="protein sequence ID" value="ENV18411.1"/>
    <property type="molecule type" value="Genomic_DNA"/>
</dbReference>
<sequence length="1243" mass="146065">MNKFSDNYPHLEALLNGYSSKGLQTTYTYQDHIHAQALSLFLANSELSTPDLSRNNVAAVIDGTLEWPNSNGDQPFKGVSIPLEFFEEHGLLSFYADWCQIHANESIQLNKIDESVVPLVQTLKLLNDIRWGHNGYTQPQLKCSKAKLELFFWEKFKRMDITNILTTLTLKDEYLYLTPGNQNFNELVITYLWSELRNIAKPEMALKKWLLFISSNGDRACIPSKDILEDGLYSEFCNELIKYIKNDLSLAHPIKVLQKQSVNEDCFYSIVAPVQTTTHVSIDINSDNRSQKIENQELPKPTIDDLSHQYNLQNINITENFQFVRDMNITRHWREPEYLYTSLIWGVIEDNITINGRSLHSYQIIDDLFLIAKTHPILRSILFVSIPRYSPTAYLIWLISHSEFCDVGFYYLIQNSFFENNFNQSSDSYNNYFSSGYQKLICNEYFSSLPNECIEKHLLKVINFLGERCHLNNKNYTDQDEYKILKIFLSQLNDNQILEISSSFENFISIKDDEDNLTFKNYWYALGFWLIDRQPIENHQIFLEKLLNYYKLNFEYAFKKPYQSIHPSKFLSDLNWGKLVSSDNLQFILGISKEYKNWIDLLKYSNKNEYFDIARNIRQYLQVLMKINQSLESDMAQKRIIKIINLMGFTNDEDFLPIMDTKYHSGEYTYDIWTQFCIYINIVDDNKLDYFFEDTLKIIPLNQLYTLIENNIIISRNHLYHEEIKNRMPINENLSLDKLEEAFVSAWRPSDKDIREKILNEVNSILSQPRFNNPKHKFAIEIKKKWSSYNYKWKLLNLLEKSNSDPEEFQEHVYLIEIPSIENDHRSNINIAHNKECEQFRRYLIAASYIDSNPQQSRDIIEALYKETQSSHHLLLLLDSNISLSNKTGKSENLDHILKVCLTEHSNTHPADLSINWINKILESYALLKNDGDIDYFWTQLSLHQQNFENILYLYCQSLINRNKPLIAQQLLNQYCQLNKLDIKELKIDDLMKELLDSSNKMAASQIIEYAFESNQRTPAQLSKHYAEIVSSEFNTYVSIISPRTQPHEFLKNIFVEICSELLLRKKNLQLHDKALNLQISEEDLINDWFTSLFDKRMAEARIGFRDQKRGGQSSNGLSPGEIDGFITDSRNRRIAIFEAFRLFGLTKGVIDGHIDKIHSYDEESLDQVFIMAYCNVVHFDQLVSKYINYIDNRSHTGFQQTISPLKQLSETTENMWVGIETRMRGDKETIFYHFLLNMKIKN</sequence>
<gene>
    <name evidence="1" type="ORF">F964_01736</name>
</gene>
<dbReference type="eggNOG" id="ENOG50336D8">
    <property type="taxonomic scope" value="Bacteria"/>
</dbReference>